<dbReference type="AlphaFoldDB" id="A0A6G1J1M2"/>
<dbReference type="InterPro" id="IPR002347">
    <property type="entry name" value="SDR_fam"/>
</dbReference>
<organism evidence="2 3">
    <name type="scientific">Lentithecium fluviatile CBS 122367</name>
    <dbReference type="NCBI Taxonomy" id="1168545"/>
    <lineage>
        <taxon>Eukaryota</taxon>
        <taxon>Fungi</taxon>
        <taxon>Dikarya</taxon>
        <taxon>Ascomycota</taxon>
        <taxon>Pezizomycotina</taxon>
        <taxon>Dothideomycetes</taxon>
        <taxon>Pleosporomycetidae</taxon>
        <taxon>Pleosporales</taxon>
        <taxon>Massarineae</taxon>
        <taxon>Lentitheciaceae</taxon>
        <taxon>Lentithecium</taxon>
    </lineage>
</organism>
<dbReference type="PANTHER" id="PTHR43544">
    <property type="entry name" value="SHORT-CHAIN DEHYDROGENASE/REDUCTASE"/>
    <property type="match status" value="1"/>
</dbReference>
<dbReference type="SUPFAM" id="SSF51735">
    <property type="entry name" value="NAD(P)-binding Rossmann-fold domains"/>
    <property type="match status" value="1"/>
</dbReference>
<dbReference type="GO" id="GO:0016491">
    <property type="term" value="F:oxidoreductase activity"/>
    <property type="evidence" value="ECO:0007669"/>
    <property type="project" value="TreeGrafter"/>
</dbReference>
<accession>A0A6G1J1M2</accession>
<evidence type="ECO:0000313" key="3">
    <source>
        <dbReference type="Proteomes" id="UP000799291"/>
    </source>
</evidence>
<evidence type="ECO:0000313" key="2">
    <source>
        <dbReference type="EMBL" id="KAF2684100.1"/>
    </source>
</evidence>
<dbReference type="OrthoDB" id="9876299at2759"/>
<gene>
    <name evidence="2" type="ORF">K458DRAFT_418412</name>
</gene>
<dbReference type="EMBL" id="MU005582">
    <property type="protein sequence ID" value="KAF2684100.1"/>
    <property type="molecule type" value="Genomic_DNA"/>
</dbReference>
<dbReference type="Proteomes" id="UP000799291">
    <property type="component" value="Unassembled WGS sequence"/>
</dbReference>
<dbReference type="Gene3D" id="3.40.50.720">
    <property type="entry name" value="NAD(P)-binding Rossmann-like Domain"/>
    <property type="match status" value="1"/>
</dbReference>
<sequence length="159" mass="17057">MVIANAGVSYVWPKVSEVRTADLQGHLTPNVFGVVWLYQAMRALLERSAKPVWVTMGSSAGLTETQPPIPNAGYGPSKAAVHWLTKRIDAEEDRIAAIVLDPGWVQTEMGNSGAVALGLECAPVTVEDSCQGMVKVLDGVEKASHGGRFWDYTGALKSF</sequence>
<protein>
    <submittedName>
        <fullName evidence="2">NAD(P)-binding protein</fullName>
    </submittedName>
</protein>
<dbReference type="GO" id="GO:0005737">
    <property type="term" value="C:cytoplasm"/>
    <property type="evidence" value="ECO:0007669"/>
    <property type="project" value="TreeGrafter"/>
</dbReference>
<evidence type="ECO:0000256" key="1">
    <source>
        <dbReference type="ARBA" id="ARBA00006484"/>
    </source>
</evidence>
<name>A0A6G1J1M2_9PLEO</name>
<dbReference type="PANTHER" id="PTHR43544:SF26">
    <property type="entry name" value="SHORT CHAIN DEHYDROGENASE_REDUCTASE FAMILY OXIDOREDUCTASE (JCVI)"/>
    <property type="match status" value="1"/>
</dbReference>
<dbReference type="InterPro" id="IPR036291">
    <property type="entry name" value="NAD(P)-bd_dom_sf"/>
</dbReference>
<dbReference type="Pfam" id="PF00106">
    <property type="entry name" value="adh_short"/>
    <property type="match status" value="1"/>
</dbReference>
<keyword evidence="3" id="KW-1185">Reference proteome</keyword>
<dbReference type="InterPro" id="IPR051468">
    <property type="entry name" value="Fungal_SecMetab_SDRs"/>
</dbReference>
<comment type="similarity">
    <text evidence="1">Belongs to the short-chain dehydrogenases/reductases (SDR) family.</text>
</comment>
<reference evidence="2" key="1">
    <citation type="journal article" date="2020" name="Stud. Mycol.">
        <title>101 Dothideomycetes genomes: a test case for predicting lifestyles and emergence of pathogens.</title>
        <authorList>
            <person name="Haridas S."/>
            <person name="Albert R."/>
            <person name="Binder M."/>
            <person name="Bloem J."/>
            <person name="Labutti K."/>
            <person name="Salamov A."/>
            <person name="Andreopoulos B."/>
            <person name="Baker S."/>
            <person name="Barry K."/>
            <person name="Bills G."/>
            <person name="Bluhm B."/>
            <person name="Cannon C."/>
            <person name="Castanera R."/>
            <person name="Culley D."/>
            <person name="Daum C."/>
            <person name="Ezra D."/>
            <person name="Gonzalez J."/>
            <person name="Henrissat B."/>
            <person name="Kuo A."/>
            <person name="Liang C."/>
            <person name="Lipzen A."/>
            <person name="Lutzoni F."/>
            <person name="Magnuson J."/>
            <person name="Mondo S."/>
            <person name="Nolan M."/>
            <person name="Ohm R."/>
            <person name="Pangilinan J."/>
            <person name="Park H.-J."/>
            <person name="Ramirez L."/>
            <person name="Alfaro M."/>
            <person name="Sun H."/>
            <person name="Tritt A."/>
            <person name="Yoshinaga Y."/>
            <person name="Zwiers L.-H."/>
            <person name="Turgeon B."/>
            <person name="Goodwin S."/>
            <person name="Spatafora J."/>
            <person name="Crous P."/>
            <person name="Grigoriev I."/>
        </authorList>
    </citation>
    <scope>NUCLEOTIDE SEQUENCE</scope>
    <source>
        <strain evidence="2">CBS 122367</strain>
    </source>
</reference>
<proteinExistence type="inferred from homology"/>